<feature type="signal peptide" evidence="1">
    <location>
        <begin position="1"/>
        <end position="19"/>
    </location>
</feature>
<accession>A0A2T3NUD4</accession>
<feature type="chain" id="PRO_5015475699" evidence="1">
    <location>
        <begin position="20"/>
        <end position="476"/>
    </location>
</feature>
<dbReference type="AlphaFoldDB" id="A0A2T3NUD4"/>
<comment type="caution">
    <text evidence="2">The sequence shown here is derived from an EMBL/GenBank/DDBJ whole genome shotgun (WGS) entry which is preliminary data.</text>
</comment>
<sequence>MKKKILGSLILLAVSQVNASPSVQGYYQSKALINYATNKVQQNKAEYFMLDYALTLPAQSQAQFVSYNSALGYFQANNPSVSESEFQQIVRKVNASALEDQYICRVDSAGMKLTYAAKRGQNCTAHYDEEPRAMSQKGTKVSFFRRWDFDPTQAHFDIQSYDTDTATGDEVITQDYLLKFEGRWIGSSVRVITSEVELVSGGSATAYDVASYNFSGPRSGIISGGEGLLYSEHPYFITDDENQQSADGVTKHITKTTFNTFSLIDGNYKGRNLETNGPFYLVNRDYVKAYTLEDNSTAYFVSDPQIFAIVESMSGPSDSWVWQDETQWDPEKGTDQASGGDWVAHAFNNTHNLVSLSPTYCMIEDIAEGRPVTEYQSEDGTSLWNPSMHDCQAKEPGTVPKVYTHFINSYGEDIAFSSLRQSAKDMIHVREQHPQGNETLLSLGDVKAMKASSRYNEIKAELSQRYSWSKPYDILK</sequence>
<organism evidence="2 3">
    <name type="scientific">Photobacterium sanctipauli</name>
    <dbReference type="NCBI Taxonomy" id="1342794"/>
    <lineage>
        <taxon>Bacteria</taxon>
        <taxon>Pseudomonadati</taxon>
        <taxon>Pseudomonadota</taxon>
        <taxon>Gammaproteobacteria</taxon>
        <taxon>Vibrionales</taxon>
        <taxon>Vibrionaceae</taxon>
        <taxon>Photobacterium</taxon>
    </lineage>
</organism>
<dbReference type="Proteomes" id="UP000241771">
    <property type="component" value="Unassembled WGS sequence"/>
</dbReference>
<name>A0A2T3NUD4_9GAMM</name>
<dbReference type="EMBL" id="PYMA01000005">
    <property type="protein sequence ID" value="PSW19851.1"/>
    <property type="molecule type" value="Genomic_DNA"/>
</dbReference>
<evidence type="ECO:0000313" key="2">
    <source>
        <dbReference type="EMBL" id="PSW19851.1"/>
    </source>
</evidence>
<reference evidence="2 3" key="1">
    <citation type="submission" date="2018-01" db="EMBL/GenBank/DDBJ databases">
        <title>Whole genome sequencing of Histamine producing bacteria.</title>
        <authorList>
            <person name="Butler K."/>
        </authorList>
    </citation>
    <scope>NUCLEOTIDE SEQUENCE [LARGE SCALE GENOMIC DNA]</scope>
    <source>
        <strain evidence="2 3">DSM 100436</strain>
    </source>
</reference>
<keyword evidence="3" id="KW-1185">Reference proteome</keyword>
<dbReference type="OrthoDB" id="5828275at2"/>
<keyword evidence="1" id="KW-0732">Signal</keyword>
<evidence type="ECO:0000256" key="1">
    <source>
        <dbReference type="SAM" id="SignalP"/>
    </source>
</evidence>
<evidence type="ECO:0000313" key="3">
    <source>
        <dbReference type="Proteomes" id="UP000241771"/>
    </source>
</evidence>
<proteinExistence type="predicted"/>
<dbReference type="RefSeq" id="WP_036830782.1">
    <property type="nucleotide sequence ID" value="NZ_JGVO01001549.1"/>
</dbReference>
<gene>
    <name evidence="2" type="ORF">C9I98_10330</name>
</gene>
<protein>
    <submittedName>
        <fullName evidence="2">Porin</fullName>
    </submittedName>
</protein>